<evidence type="ECO:0000313" key="11">
    <source>
        <dbReference type="EMBL" id="OAO14557.1"/>
    </source>
</evidence>
<dbReference type="EMBL" id="LXWW01000238">
    <property type="protein sequence ID" value="OAO14557.1"/>
    <property type="molecule type" value="Genomic_DNA"/>
</dbReference>
<feature type="domain" description="HECT" evidence="10">
    <location>
        <begin position="288"/>
        <end position="752"/>
    </location>
</feature>
<sequence>MLIYFVICILWLRVGVSLLFLESNPSCATLSFLCVKSGVLHIPYYLQRCIPEQAAPFIYDLLDDTEIALTPSSHLSVQYQYNTFHRGRNTCPHVLFLPCSPSILQPSHSSFALPLNSSSPITLSLLSSSHMRLLSSPDNYTLYRFTLQAAPSHLLPSLLLVLVLLLLVGCSVYWYYRTHRPPVTVQSDVWALRGGSRGVWVRQVAQPGQHVMYFDRASKQLLWLPARSYPGIPADRLNVAALYSEPLPQKLSWFYAQLAQLTADKRIRIILNRRTVLQDTLLAFATLTAEDMDKPIRLQFNGEPGVDAGGLSREWMTLLVRSIFSREAPPSLEDDEARFVMRIDHLTPSEDARSNVKYFKDDKLSTRHISSLFLFTPCGYLPDPAVNYDLNQFPSAAALPCSRSNAFPEATSPDPAAGATTSATASATPNTTPNTTANAAANAAADLAGLEKGEPRCASTAVSQNLRFIGRLIGRAVFDGIPLGIPLHPLVIRAILAAPISPAALGLIDESLYRSVQRLREQLSADPSLEDALDLYFSVDVTSSVDGGSPRTAEVDLVKGGRERRVSSENVGEYSELLLRHYLFEDYRNTLSFLLDGLFEVIPQELFSIFTEEELAQVLEGEKQIDVADWRRNTVYTNEFHDEHPVVQAFWSIVGAWSTRQRSLLLCFATGYAYPPILGFSQLKGPDGRTMPFCLSPLPYCVRSASPSSLLPYQVRAHTCFHKLEIPMVERHELEVILLSTLESENGCFGFEEE</sequence>
<evidence type="ECO:0000259" key="10">
    <source>
        <dbReference type="PROSITE" id="PS50237"/>
    </source>
</evidence>
<accession>A0A196SEJ1</accession>
<keyword evidence="11" id="KW-0436">Ligase</keyword>
<dbReference type="GO" id="GO:0061630">
    <property type="term" value="F:ubiquitin protein ligase activity"/>
    <property type="evidence" value="ECO:0007669"/>
    <property type="project" value="UniProtKB-EC"/>
</dbReference>
<evidence type="ECO:0000256" key="9">
    <source>
        <dbReference type="SAM" id="SignalP"/>
    </source>
</evidence>
<proteinExistence type="predicted"/>
<dbReference type="Proteomes" id="UP000078348">
    <property type="component" value="Unassembled WGS sequence"/>
</dbReference>
<dbReference type="GO" id="GO:0016567">
    <property type="term" value="P:protein ubiquitination"/>
    <property type="evidence" value="ECO:0007669"/>
    <property type="project" value="TreeGrafter"/>
</dbReference>
<dbReference type="GO" id="GO:0006511">
    <property type="term" value="P:ubiquitin-dependent protein catabolic process"/>
    <property type="evidence" value="ECO:0007669"/>
    <property type="project" value="TreeGrafter"/>
</dbReference>
<keyword evidence="5 6" id="KW-0833">Ubl conjugation pathway</keyword>
<evidence type="ECO:0000256" key="8">
    <source>
        <dbReference type="SAM" id="Phobius"/>
    </source>
</evidence>
<evidence type="ECO:0000256" key="2">
    <source>
        <dbReference type="ARBA" id="ARBA00004906"/>
    </source>
</evidence>
<dbReference type="InterPro" id="IPR000569">
    <property type="entry name" value="HECT_dom"/>
</dbReference>
<comment type="pathway">
    <text evidence="2">Protein modification; protein ubiquitination.</text>
</comment>
<keyword evidence="12" id="KW-1185">Reference proteome</keyword>
<feature type="chain" id="PRO_5008274577" description="HECT-type E3 ubiquitin transferase" evidence="9">
    <location>
        <begin position="18"/>
        <end position="754"/>
    </location>
</feature>
<dbReference type="PANTHER" id="PTHR11254">
    <property type="entry name" value="HECT DOMAIN UBIQUITIN-PROTEIN LIGASE"/>
    <property type="match status" value="1"/>
</dbReference>
<dbReference type="GO" id="GO:0005737">
    <property type="term" value="C:cytoplasm"/>
    <property type="evidence" value="ECO:0007669"/>
    <property type="project" value="TreeGrafter"/>
</dbReference>
<evidence type="ECO:0000313" key="12">
    <source>
        <dbReference type="Proteomes" id="UP000078348"/>
    </source>
</evidence>
<keyword evidence="9" id="KW-0732">Signal</keyword>
<evidence type="ECO:0000256" key="5">
    <source>
        <dbReference type="ARBA" id="ARBA00022786"/>
    </source>
</evidence>
<dbReference type="Gene3D" id="3.30.2410.10">
    <property type="entry name" value="Hect, E3 ligase catalytic domain"/>
    <property type="match status" value="1"/>
</dbReference>
<name>A0A196SEJ1_BLAHN</name>
<dbReference type="SUPFAM" id="SSF56204">
    <property type="entry name" value="Hect, E3 ligase catalytic domain"/>
    <property type="match status" value="1"/>
</dbReference>
<comment type="caution">
    <text evidence="11">The sequence shown here is derived from an EMBL/GenBank/DDBJ whole genome shotgun (WGS) entry which is preliminary data.</text>
</comment>
<dbReference type="GO" id="GO:0016874">
    <property type="term" value="F:ligase activity"/>
    <property type="evidence" value="ECO:0007669"/>
    <property type="project" value="UniProtKB-KW"/>
</dbReference>
<dbReference type="EC" id="2.3.2.26" evidence="3"/>
<protein>
    <recommendedName>
        <fullName evidence="3">HECT-type E3 ubiquitin transferase</fullName>
        <ecNumber evidence="3">2.3.2.26</ecNumber>
    </recommendedName>
</protein>
<dbReference type="InterPro" id="IPR050409">
    <property type="entry name" value="E3_ubiq-protein_ligase"/>
</dbReference>
<evidence type="ECO:0000256" key="7">
    <source>
        <dbReference type="SAM" id="MobiDB-lite"/>
    </source>
</evidence>
<dbReference type="Gene3D" id="3.90.1750.10">
    <property type="entry name" value="Hect, E3 ligase catalytic domains"/>
    <property type="match status" value="2"/>
</dbReference>
<dbReference type="InterPro" id="IPR035983">
    <property type="entry name" value="Hect_E3_ubiquitin_ligase"/>
</dbReference>
<feature type="active site" description="Glycyl thioester intermediate" evidence="6">
    <location>
        <position position="720"/>
    </location>
</feature>
<dbReference type="SMART" id="SM00119">
    <property type="entry name" value="HECTc"/>
    <property type="match status" value="1"/>
</dbReference>
<gene>
    <name evidence="11" type="ORF">AV274_3860</name>
</gene>
<evidence type="ECO:0000256" key="3">
    <source>
        <dbReference type="ARBA" id="ARBA00012485"/>
    </source>
</evidence>
<dbReference type="Pfam" id="PF00632">
    <property type="entry name" value="HECT"/>
    <property type="match status" value="1"/>
</dbReference>
<keyword evidence="8" id="KW-0472">Membrane</keyword>
<keyword evidence="8" id="KW-0812">Transmembrane</keyword>
<evidence type="ECO:0000256" key="6">
    <source>
        <dbReference type="PROSITE-ProRule" id="PRU00104"/>
    </source>
</evidence>
<feature type="signal peptide" evidence="9">
    <location>
        <begin position="1"/>
        <end position="17"/>
    </location>
</feature>
<feature type="transmembrane region" description="Helical" evidence="8">
    <location>
        <begin position="154"/>
        <end position="176"/>
    </location>
</feature>
<dbReference type="PROSITE" id="PS50237">
    <property type="entry name" value="HECT"/>
    <property type="match status" value="1"/>
</dbReference>
<dbReference type="STRING" id="478820.A0A196SEJ1"/>
<evidence type="ECO:0000256" key="1">
    <source>
        <dbReference type="ARBA" id="ARBA00000885"/>
    </source>
</evidence>
<keyword evidence="4" id="KW-0808">Transferase</keyword>
<feature type="region of interest" description="Disordered" evidence="7">
    <location>
        <begin position="407"/>
        <end position="434"/>
    </location>
</feature>
<dbReference type="Gene3D" id="3.30.2160.10">
    <property type="entry name" value="Hect, E3 ligase catalytic domain"/>
    <property type="match status" value="1"/>
</dbReference>
<dbReference type="OrthoDB" id="8068875at2759"/>
<comment type="catalytic activity">
    <reaction evidence="1">
        <text>S-ubiquitinyl-[E2 ubiquitin-conjugating enzyme]-L-cysteine + [acceptor protein]-L-lysine = [E2 ubiquitin-conjugating enzyme]-L-cysteine + N(6)-ubiquitinyl-[acceptor protein]-L-lysine.</text>
        <dbReference type="EC" id="2.3.2.26"/>
    </reaction>
</comment>
<organism evidence="11 12">
    <name type="scientific">Blastocystis sp. subtype 1 (strain ATCC 50177 / NandII)</name>
    <dbReference type="NCBI Taxonomy" id="478820"/>
    <lineage>
        <taxon>Eukaryota</taxon>
        <taxon>Sar</taxon>
        <taxon>Stramenopiles</taxon>
        <taxon>Bigyra</taxon>
        <taxon>Opalozoa</taxon>
        <taxon>Opalinata</taxon>
        <taxon>Blastocystidae</taxon>
        <taxon>Blastocystis</taxon>
    </lineage>
</organism>
<dbReference type="AlphaFoldDB" id="A0A196SEJ1"/>
<feature type="compositionally biased region" description="Low complexity" evidence="7">
    <location>
        <begin position="410"/>
        <end position="434"/>
    </location>
</feature>
<dbReference type="PANTHER" id="PTHR11254:SF440">
    <property type="entry name" value="E3 UBIQUITIN-PROTEIN LIGASE NEDD-4"/>
    <property type="match status" value="1"/>
</dbReference>
<keyword evidence="8" id="KW-1133">Transmembrane helix</keyword>
<evidence type="ECO:0000256" key="4">
    <source>
        <dbReference type="ARBA" id="ARBA00022679"/>
    </source>
</evidence>
<reference evidence="11 12" key="1">
    <citation type="submission" date="2016-05" db="EMBL/GenBank/DDBJ databases">
        <title>Nuclear genome of Blastocystis sp. subtype 1 NandII.</title>
        <authorList>
            <person name="Gentekaki E."/>
            <person name="Curtis B."/>
            <person name="Stairs C."/>
            <person name="Eme L."/>
            <person name="Herman E."/>
            <person name="Klimes V."/>
            <person name="Arias M.C."/>
            <person name="Elias M."/>
            <person name="Hilliou F."/>
            <person name="Klute M."/>
            <person name="Malik S.-B."/>
            <person name="Pightling A."/>
            <person name="Rachubinski R."/>
            <person name="Salas D."/>
            <person name="Schlacht A."/>
            <person name="Suga H."/>
            <person name="Archibald J."/>
            <person name="Ball S.G."/>
            <person name="Clark G."/>
            <person name="Dacks J."/>
            <person name="Van Der Giezen M."/>
            <person name="Tsaousis A."/>
            <person name="Roger A."/>
        </authorList>
    </citation>
    <scope>NUCLEOTIDE SEQUENCE [LARGE SCALE GENOMIC DNA]</scope>
    <source>
        <strain evidence="12">ATCC 50177 / NandII</strain>
    </source>
</reference>